<reference evidence="4" key="1">
    <citation type="submission" date="2016-11" db="EMBL/GenBank/DDBJ databases">
        <authorList>
            <person name="Varghese N."/>
            <person name="Submissions S."/>
        </authorList>
    </citation>
    <scope>NUCLEOTIDE SEQUENCE [LARGE SCALE GENOMIC DNA]</scope>
    <source>
        <strain evidence="4">DSM 26899</strain>
    </source>
</reference>
<gene>
    <name evidence="3" type="ORF">SAMN05444267_103852</name>
</gene>
<dbReference type="AlphaFoldDB" id="A0A1M7H2S5"/>
<protein>
    <submittedName>
        <fullName evidence="3">Por secretion system C-terminal sorting domain-containing protein</fullName>
    </submittedName>
</protein>
<accession>A0A1M7H2S5</accession>
<proteinExistence type="predicted"/>
<dbReference type="InterPro" id="IPR026444">
    <property type="entry name" value="Secre_tail"/>
</dbReference>
<evidence type="ECO:0000256" key="1">
    <source>
        <dbReference type="ARBA" id="ARBA00022729"/>
    </source>
</evidence>
<name>A0A1M7H2S5_9FLAO</name>
<evidence type="ECO:0000313" key="4">
    <source>
        <dbReference type="Proteomes" id="UP000184364"/>
    </source>
</evidence>
<evidence type="ECO:0000256" key="2">
    <source>
        <dbReference type="SAM" id="SignalP"/>
    </source>
</evidence>
<dbReference type="STRING" id="1302687.SAMN05444267_103852"/>
<keyword evidence="1 2" id="KW-0732">Signal</keyword>
<feature type="chain" id="PRO_5013337108" evidence="2">
    <location>
        <begin position="34"/>
        <end position="672"/>
    </location>
</feature>
<evidence type="ECO:0000313" key="3">
    <source>
        <dbReference type="EMBL" id="SHM22683.1"/>
    </source>
</evidence>
<sequence>MRVKIVLTHKYLHTMRKSLFAIGLLAAGFSVQAQNVLLHVDDTATTYVSKGTLVYSGGGVQMRGTGVVENHGNFMVSGTNTDSFKTITTGNVDKTESNAGGNFVNKLNEPTAYNQQNANDGGTTPPVYTYGQLYITGVPQNNIVGIVDEEMRQVNQGDYQQMGLPFFNKTVASLGTEFGKTFTNVRGSKNDVEYWHNTDVKAVHFGDLNLYKFGGAAPSYYYYMIGAQGLDLTNTKTVKGVPVSDVGNPYPSAPTLQNAGANVNFGSFGQGHNSFNEAYNTYVTDEFNTAGGKWQGNWGKNMYQFANPYLTNLDLTNIAVNEANGDGINLSNIYGVRTDVGGVTYNNGSGSAASSYKVVTYNSGVPTGDTGSLVIRPFGAFTIKLNDNANSDAFNFNNLRRFNYYGRASTTPYNVTANKNGASGTVKQLGVIALDANGKELDRTYYVVYPNGTTGHTTAQKTQYAASTGNLLGTFEESSTGGIDPNYSSNYWLYINEANENDFKGKNISLMNYSSQIKSYKFEIRENAELVSNGTHQLSTGTGFYYKAPNGSVMQAKQGETIPVTTNASPYDLYYGEPNRDVLASKPTATVNSSRTMVVYNPEITNYIVRFDPNWKKADIEVYDMSGKLVISKKAVNTSTDFVIELDNSIKNSYVVKIVSDKGETVNTKILK</sequence>
<dbReference type="EMBL" id="FRAV01000038">
    <property type="protein sequence ID" value="SHM22683.1"/>
    <property type="molecule type" value="Genomic_DNA"/>
</dbReference>
<feature type="signal peptide" evidence="2">
    <location>
        <begin position="1"/>
        <end position="33"/>
    </location>
</feature>
<keyword evidence="4" id="KW-1185">Reference proteome</keyword>
<dbReference type="NCBIfam" id="TIGR04183">
    <property type="entry name" value="Por_Secre_tail"/>
    <property type="match status" value="1"/>
</dbReference>
<organism evidence="3 4">
    <name type="scientific">Chryseobacterium polytrichastri</name>
    <dbReference type="NCBI Taxonomy" id="1302687"/>
    <lineage>
        <taxon>Bacteria</taxon>
        <taxon>Pseudomonadati</taxon>
        <taxon>Bacteroidota</taxon>
        <taxon>Flavobacteriia</taxon>
        <taxon>Flavobacteriales</taxon>
        <taxon>Weeksellaceae</taxon>
        <taxon>Chryseobacterium group</taxon>
        <taxon>Chryseobacterium</taxon>
    </lineage>
</organism>
<dbReference type="Proteomes" id="UP000184364">
    <property type="component" value="Unassembled WGS sequence"/>
</dbReference>